<organism evidence="2 3">
    <name type="scientific">Erythrobacter mangrovi</name>
    <dbReference type="NCBI Taxonomy" id="2739433"/>
    <lineage>
        <taxon>Bacteria</taxon>
        <taxon>Pseudomonadati</taxon>
        <taxon>Pseudomonadota</taxon>
        <taxon>Alphaproteobacteria</taxon>
        <taxon>Sphingomonadales</taxon>
        <taxon>Erythrobacteraceae</taxon>
        <taxon>Erythrobacter/Porphyrobacter group</taxon>
        <taxon>Erythrobacter</taxon>
    </lineage>
</organism>
<evidence type="ECO:0008006" key="4">
    <source>
        <dbReference type="Google" id="ProtNLM"/>
    </source>
</evidence>
<dbReference type="AlphaFoldDB" id="A0A7D3XJ23"/>
<keyword evidence="3" id="KW-1185">Reference proteome</keyword>
<keyword evidence="1" id="KW-0732">Signal</keyword>
<dbReference type="RefSeq" id="WP_173214767.1">
    <property type="nucleotide sequence ID" value="NZ_CP053921.1"/>
</dbReference>
<feature type="signal peptide" evidence="1">
    <location>
        <begin position="1"/>
        <end position="17"/>
    </location>
</feature>
<accession>A0A7D3XJ23</accession>
<feature type="chain" id="PRO_5028892959" description="Lipoprotein" evidence="1">
    <location>
        <begin position="18"/>
        <end position="122"/>
    </location>
</feature>
<dbReference type="EMBL" id="CP053921">
    <property type="protein sequence ID" value="QKG71699.1"/>
    <property type="molecule type" value="Genomic_DNA"/>
</dbReference>
<gene>
    <name evidence="2" type="ORF">HQR01_10170</name>
</gene>
<dbReference type="PROSITE" id="PS51257">
    <property type="entry name" value="PROKAR_LIPOPROTEIN"/>
    <property type="match status" value="1"/>
</dbReference>
<name>A0A7D3XJ23_9SPHN</name>
<dbReference type="KEGG" id="emv:HQR01_10170"/>
<evidence type="ECO:0000313" key="2">
    <source>
        <dbReference type="EMBL" id="QKG71699.1"/>
    </source>
</evidence>
<protein>
    <recommendedName>
        <fullName evidence="4">Lipoprotein</fullName>
    </recommendedName>
</protein>
<dbReference type="Proteomes" id="UP000504693">
    <property type="component" value="Chromosome"/>
</dbReference>
<evidence type="ECO:0000256" key="1">
    <source>
        <dbReference type="SAM" id="SignalP"/>
    </source>
</evidence>
<evidence type="ECO:0000313" key="3">
    <source>
        <dbReference type="Proteomes" id="UP000504693"/>
    </source>
</evidence>
<sequence>MLPLRPCLTLSACAALAACGNAGAPEVAEQGGLPVDCALDGAEIFETVCMLKHVEGANQFVLWRPDGGLRRFESSPDGGWQEADGAEQAVSRTEFDGDFVEFTVAGDRFRMEKWQLLESKVD</sequence>
<proteinExistence type="predicted"/>
<reference evidence="2 3" key="1">
    <citation type="submission" date="2020-05" db="EMBL/GenBank/DDBJ databases">
        <title>Erythrobacter mangrovi sp. nov., isolated from rhizosphere soil of mangrove plant (Kandelia candel).</title>
        <authorList>
            <person name="Ye Y.H."/>
        </authorList>
    </citation>
    <scope>NUCLEOTIDE SEQUENCE [LARGE SCALE GENOMIC DNA]</scope>
    <source>
        <strain evidence="2 3">EB310</strain>
    </source>
</reference>